<reference evidence="1 2" key="1">
    <citation type="journal article" date="2018" name="Sci. Rep.">
        <title>Characterisation of pathogen-specific regions and novel effector candidates in Fusarium oxysporum f. sp. cepae.</title>
        <authorList>
            <person name="Armitage A.D."/>
            <person name="Taylor A."/>
            <person name="Sobczyk M.K."/>
            <person name="Baxter L."/>
            <person name="Greenfield B.P."/>
            <person name="Bates H.J."/>
            <person name="Wilson F."/>
            <person name="Jackson A.C."/>
            <person name="Ott S."/>
            <person name="Harrison R.J."/>
            <person name="Clarkson J.P."/>
        </authorList>
    </citation>
    <scope>NUCLEOTIDE SEQUENCE [LARGE SCALE GENOMIC DNA]</scope>
    <source>
        <strain evidence="1 2">FoC_Fus2</strain>
    </source>
</reference>
<comment type="caution">
    <text evidence="1">The sequence shown here is derived from an EMBL/GenBank/DDBJ whole genome shotgun (WGS) entry which is preliminary data.</text>
</comment>
<accession>A0A3L6NAM4</accession>
<proteinExistence type="predicted"/>
<dbReference type="EMBL" id="MRCU01000007">
    <property type="protein sequence ID" value="RKK14495.1"/>
    <property type="molecule type" value="Genomic_DNA"/>
</dbReference>
<organism evidence="1 2">
    <name type="scientific">Fusarium oxysporum f. sp. cepae</name>
    <dbReference type="NCBI Taxonomy" id="396571"/>
    <lineage>
        <taxon>Eukaryota</taxon>
        <taxon>Fungi</taxon>
        <taxon>Dikarya</taxon>
        <taxon>Ascomycota</taxon>
        <taxon>Pezizomycotina</taxon>
        <taxon>Sordariomycetes</taxon>
        <taxon>Hypocreomycetidae</taxon>
        <taxon>Hypocreales</taxon>
        <taxon>Nectriaceae</taxon>
        <taxon>Fusarium</taxon>
        <taxon>Fusarium oxysporum species complex</taxon>
    </lineage>
</organism>
<evidence type="ECO:0000313" key="2">
    <source>
        <dbReference type="Proteomes" id="UP000270866"/>
    </source>
</evidence>
<sequence>MISDSEKADYLVPEADRVVESVEAGAPDLIDWSVVFNPSFVVKNETSSGVVGHS</sequence>
<dbReference type="Proteomes" id="UP000270866">
    <property type="component" value="Chromosome 9"/>
</dbReference>
<protein>
    <submittedName>
        <fullName evidence="1">Uncharacterized protein</fullName>
    </submittedName>
</protein>
<evidence type="ECO:0000313" key="1">
    <source>
        <dbReference type="EMBL" id="RKK14495.1"/>
    </source>
</evidence>
<name>A0A3L6NAM4_FUSOX</name>
<dbReference type="AlphaFoldDB" id="A0A3L6NAM4"/>
<gene>
    <name evidence="1" type="ORF">BFJ65_g11055</name>
</gene>